<accession>A0A0F9C5P7</accession>
<organism evidence="2">
    <name type="scientific">marine sediment metagenome</name>
    <dbReference type="NCBI Taxonomy" id="412755"/>
    <lineage>
        <taxon>unclassified sequences</taxon>
        <taxon>metagenomes</taxon>
        <taxon>ecological metagenomes</taxon>
    </lineage>
</organism>
<dbReference type="InterPro" id="IPR046433">
    <property type="entry name" value="ActCoA_hydro"/>
</dbReference>
<gene>
    <name evidence="2" type="ORF">LCGC14_2365050</name>
</gene>
<proteinExistence type="predicted"/>
<evidence type="ECO:0000259" key="1">
    <source>
        <dbReference type="Pfam" id="PF13336"/>
    </source>
</evidence>
<dbReference type="PANTHER" id="PTHR21432">
    <property type="entry name" value="ACETYL-COA HYDROLASE-RELATED"/>
    <property type="match status" value="1"/>
</dbReference>
<dbReference type="Gene3D" id="3.40.1080.20">
    <property type="entry name" value="Acetyl-CoA hydrolase/transferase C-terminal domain"/>
    <property type="match status" value="1"/>
</dbReference>
<comment type="caution">
    <text evidence="2">The sequence shown here is derived from an EMBL/GenBank/DDBJ whole genome shotgun (WGS) entry which is preliminary data.</text>
</comment>
<feature type="non-terminal residue" evidence="2">
    <location>
        <position position="1"/>
    </location>
</feature>
<protein>
    <recommendedName>
        <fullName evidence="1">Acetyl-CoA hydrolase/transferase C-terminal domain-containing protein</fullName>
    </recommendedName>
</protein>
<dbReference type="Pfam" id="PF13336">
    <property type="entry name" value="AcetylCoA_hyd_C"/>
    <property type="match status" value="1"/>
</dbReference>
<dbReference type="GO" id="GO:0006083">
    <property type="term" value="P:acetate metabolic process"/>
    <property type="evidence" value="ECO:0007669"/>
    <property type="project" value="InterPro"/>
</dbReference>
<evidence type="ECO:0000313" key="2">
    <source>
        <dbReference type="EMBL" id="KKL44499.1"/>
    </source>
</evidence>
<name>A0A0F9C5P7_9ZZZZ</name>
<reference evidence="2" key="1">
    <citation type="journal article" date="2015" name="Nature">
        <title>Complex archaea that bridge the gap between prokaryotes and eukaryotes.</title>
        <authorList>
            <person name="Spang A."/>
            <person name="Saw J.H."/>
            <person name="Jorgensen S.L."/>
            <person name="Zaremba-Niedzwiedzka K."/>
            <person name="Martijn J."/>
            <person name="Lind A.E."/>
            <person name="van Eijk R."/>
            <person name="Schleper C."/>
            <person name="Guy L."/>
            <person name="Ettema T.J."/>
        </authorList>
    </citation>
    <scope>NUCLEOTIDE SEQUENCE</scope>
</reference>
<feature type="domain" description="Acetyl-CoA hydrolase/transferase C-terminal" evidence="1">
    <location>
        <begin position="3"/>
        <end position="137"/>
    </location>
</feature>
<dbReference type="InterPro" id="IPR026888">
    <property type="entry name" value="AcetylCoA_hyd_C"/>
</dbReference>
<dbReference type="InterPro" id="IPR038460">
    <property type="entry name" value="AcetylCoA_hyd_C_sf"/>
</dbReference>
<sequence length="143" mass="15304">RDIGYIASVPVLAAQDNLVCINSALMLDLTGQLCIDYLGAQVYSGTGGALDFAVGANFSRGGRCVHAMLSTAQGGKVSRIVPQLEAGAVATIPRNYVDYVITEHGVASLQGKSLRQRAEELTGIAHPDYREELRQAAQKLFWP</sequence>
<dbReference type="SUPFAM" id="SSF100950">
    <property type="entry name" value="NagB/RpiA/CoA transferase-like"/>
    <property type="match status" value="1"/>
</dbReference>
<dbReference type="PANTHER" id="PTHR21432:SF20">
    <property type="entry name" value="ACETYL-COA HYDROLASE"/>
    <property type="match status" value="1"/>
</dbReference>
<dbReference type="InterPro" id="IPR037171">
    <property type="entry name" value="NagB/RpiA_transferase-like"/>
</dbReference>
<dbReference type="AlphaFoldDB" id="A0A0F9C5P7"/>
<dbReference type="EMBL" id="LAZR01034736">
    <property type="protein sequence ID" value="KKL44499.1"/>
    <property type="molecule type" value="Genomic_DNA"/>
</dbReference>
<dbReference type="GO" id="GO:0008775">
    <property type="term" value="F:acetate CoA-transferase activity"/>
    <property type="evidence" value="ECO:0007669"/>
    <property type="project" value="InterPro"/>
</dbReference>